<gene>
    <name evidence="1" type="ORF">CTOB1V02_LOCUS3294</name>
</gene>
<accession>A0A7R8W5L4</accession>
<dbReference type="InterPro" id="IPR001314">
    <property type="entry name" value="Peptidase_S1A"/>
</dbReference>
<dbReference type="GO" id="GO:0006508">
    <property type="term" value="P:proteolysis"/>
    <property type="evidence" value="ECO:0007669"/>
    <property type="project" value="InterPro"/>
</dbReference>
<proteinExistence type="predicted"/>
<dbReference type="EMBL" id="OB660556">
    <property type="protein sequence ID" value="CAD7225349.1"/>
    <property type="molecule type" value="Genomic_DNA"/>
</dbReference>
<dbReference type="PRINTS" id="PR00722">
    <property type="entry name" value="CHYMOTRYPSIN"/>
</dbReference>
<dbReference type="Pfam" id="PF00089">
    <property type="entry name" value="Trypsin"/>
    <property type="match status" value="2"/>
</dbReference>
<dbReference type="InterPro" id="IPR001254">
    <property type="entry name" value="Trypsin_dom"/>
</dbReference>
<dbReference type="PANTHER" id="PTHR24250">
    <property type="entry name" value="CHYMOTRYPSIN-RELATED"/>
    <property type="match status" value="1"/>
</dbReference>
<dbReference type="InterPro" id="IPR043504">
    <property type="entry name" value="Peptidase_S1_PA_chymotrypsin"/>
</dbReference>
<dbReference type="PROSITE" id="PS50240">
    <property type="entry name" value="TRYPSIN_DOM"/>
    <property type="match status" value="1"/>
</dbReference>
<dbReference type="SUPFAM" id="SSF50494">
    <property type="entry name" value="Trypsin-like serine proteases"/>
    <property type="match status" value="2"/>
</dbReference>
<protein>
    <submittedName>
        <fullName evidence="1">Uncharacterized protein</fullName>
    </submittedName>
</protein>
<organism evidence="1">
    <name type="scientific">Cyprideis torosa</name>
    <dbReference type="NCBI Taxonomy" id="163714"/>
    <lineage>
        <taxon>Eukaryota</taxon>
        <taxon>Metazoa</taxon>
        <taxon>Ecdysozoa</taxon>
        <taxon>Arthropoda</taxon>
        <taxon>Crustacea</taxon>
        <taxon>Oligostraca</taxon>
        <taxon>Ostracoda</taxon>
        <taxon>Podocopa</taxon>
        <taxon>Podocopida</taxon>
        <taxon>Cytherocopina</taxon>
        <taxon>Cytheroidea</taxon>
        <taxon>Cytherideidae</taxon>
        <taxon>Cyprideis</taxon>
    </lineage>
</organism>
<dbReference type="PROSITE" id="PS00135">
    <property type="entry name" value="TRYPSIN_SER"/>
    <property type="match status" value="1"/>
</dbReference>
<dbReference type="AlphaFoldDB" id="A0A7R8W5L4"/>
<reference evidence="1" key="1">
    <citation type="submission" date="2020-11" db="EMBL/GenBank/DDBJ databases">
        <authorList>
            <person name="Tran Van P."/>
        </authorList>
    </citation>
    <scope>NUCLEOTIDE SEQUENCE</scope>
</reference>
<dbReference type="Gene3D" id="2.40.10.10">
    <property type="entry name" value="Trypsin-like serine proteases"/>
    <property type="match status" value="2"/>
</dbReference>
<dbReference type="PANTHER" id="PTHR24250:SF27">
    <property type="entry name" value="ELASTASE 2 LIKE"/>
    <property type="match status" value="1"/>
</dbReference>
<dbReference type="FunFam" id="2.40.10.10:FF:000068">
    <property type="entry name" value="transmembrane protease serine 2"/>
    <property type="match status" value="1"/>
</dbReference>
<dbReference type="InterPro" id="IPR009003">
    <property type="entry name" value="Peptidase_S1_PA"/>
</dbReference>
<dbReference type="GO" id="GO:0004252">
    <property type="term" value="F:serine-type endopeptidase activity"/>
    <property type="evidence" value="ECO:0007669"/>
    <property type="project" value="InterPro"/>
</dbReference>
<sequence length="340" mass="37103">MKVLVATVFLIGAAIAKPRAAEFPSFDFKIINGDDAELGQFPWQVSLQVGSRHNCGGSILSADRVATAAHCVEFQNPSNLRIVAGSTTYSGVNNEETVQIRQVASLDYDDSWDTPAFNWDYAILYLDEPLELNEYVSAIELGTMDDDGIVAGSTTYSGVNNEETVQIRQVASLDYDDSWDTPAFNWDYAILYLDEPLELNEYVSAIELGTMDDDGVVSLRCTASGWGYENQNQVTPLDLKFADMTALSNADCRSGLTGIDHNPDCHLCSRTSGTSICFGDSGGPLVCWEGDTPRLYGIASFVYSAGGQICVDNYPSGWARQLLVMRALTMRLAYIPLGLP</sequence>
<dbReference type="OrthoDB" id="6380950at2759"/>
<dbReference type="InterPro" id="IPR033116">
    <property type="entry name" value="TRYPSIN_SER"/>
</dbReference>
<evidence type="ECO:0000313" key="1">
    <source>
        <dbReference type="EMBL" id="CAD7225349.1"/>
    </source>
</evidence>
<dbReference type="CDD" id="cd00190">
    <property type="entry name" value="Tryp_SPc"/>
    <property type="match status" value="1"/>
</dbReference>
<name>A0A7R8W5L4_9CRUS</name>
<dbReference type="SMART" id="SM00020">
    <property type="entry name" value="Tryp_SPc"/>
    <property type="match status" value="1"/>
</dbReference>